<reference evidence="2 3" key="1">
    <citation type="submission" date="2017-10" db="EMBL/GenBank/DDBJ databases">
        <title>Whole genome sequencing of Pseudoxanthomonas broegbernensis DSM 12573(T).</title>
        <authorList>
            <person name="Kumar S."/>
            <person name="Bansal K."/>
            <person name="Kaur A."/>
            <person name="Patil P."/>
            <person name="Sharma S."/>
            <person name="Patil P.B."/>
        </authorList>
    </citation>
    <scope>NUCLEOTIDE SEQUENCE [LARGE SCALE GENOMIC DNA]</scope>
    <source>
        <strain evidence="2 3">DSM 12573</strain>
    </source>
</reference>
<feature type="region of interest" description="Disordered" evidence="1">
    <location>
        <begin position="1"/>
        <end position="29"/>
    </location>
</feature>
<evidence type="ECO:0000256" key="1">
    <source>
        <dbReference type="SAM" id="MobiDB-lite"/>
    </source>
</evidence>
<dbReference type="AlphaFoldDB" id="A0A7V8K888"/>
<organism evidence="2 3">
    <name type="scientific">Pseudoxanthomonas broegbernensis</name>
    <dbReference type="NCBI Taxonomy" id="83619"/>
    <lineage>
        <taxon>Bacteria</taxon>
        <taxon>Pseudomonadati</taxon>
        <taxon>Pseudomonadota</taxon>
        <taxon>Gammaproteobacteria</taxon>
        <taxon>Lysobacterales</taxon>
        <taxon>Lysobacteraceae</taxon>
        <taxon>Pseudoxanthomonas</taxon>
    </lineage>
</organism>
<sequence length="164" mass="17349">MVAIAVPLRAQPAPPDRPERERPVGTPQAVGAVHTLRQIPEACTRLEGEFTGQAAQPYRLRAVPAAVSCQPRARYLDAAQARPSAAAGWVLNDVIRVPDAACPSRQAVVRVWRQPAAGPAPARDGQGQARIYLEQARQQAAAGDIAALPRFSAQLATEGPACPP</sequence>
<accession>A0A7V8K888</accession>
<protein>
    <submittedName>
        <fullName evidence="2">Uncharacterized protein</fullName>
    </submittedName>
</protein>
<name>A0A7V8K888_9GAMM</name>
<evidence type="ECO:0000313" key="3">
    <source>
        <dbReference type="Proteomes" id="UP000462066"/>
    </source>
</evidence>
<evidence type="ECO:0000313" key="2">
    <source>
        <dbReference type="EMBL" id="KAF1687401.1"/>
    </source>
</evidence>
<dbReference type="Proteomes" id="UP000462066">
    <property type="component" value="Unassembled WGS sequence"/>
</dbReference>
<proteinExistence type="predicted"/>
<keyword evidence="3" id="KW-1185">Reference proteome</keyword>
<gene>
    <name evidence="2" type="ORF">B1992_04745</name>
</gene>
<dbReference type="EMBL" id="MWIP01000003">
    <property type="protein sequence ID" value="KAF1687401.1"/>
    <property type="molecule type" value="Genomic_DNA"/>
</dbReference>
<dbReference type="RefSeq" id="WP_162310418.1">
    <property type="nucleotide sequence ID" value="NZ_JACHGU010000005.1"/>
</dbReference>
<comment type="caution">
    <text evidence="2">The sequence shown here is derived from an EMBL/GenBank/DDBJ whole genome shotgun (WGS) entry which is preliminary data.</text>
</comment>